<sequence length="505" mass="53637">MRPAAALAVLMLSSACASDSSTASEQGGTSEAGTSETGTSGGEPTGGDDPEDLTCKGGPWERGKPIAMPELPAGDPAAGYTALLTEDYVSCGIPWDLFGFAEGVLGVEEPLPGRAGKNAEVGHAWNVVSLSDGSELVVSNCLQCHAGYFNGELIVGLGKASADFTTSLSEFAEPLPDLPETSEANASFNKFKARAAALGPYSTMMTIGANPAVMFAIVLLSHRDPVTLAWSDEPLYPLSTELVIPADPPPWWRVGKKASNFANGMSRRDHRGTMVLASSLCTDSVDEAGPVVDYFADIQAYLASIEAPSYPFAIDEALAADGAEIFECNCAGCHGTYAVDDAAESFPNLLIPLDVIGTDPSFATLSAEGGFYHHLREWFNESFYGMFSEVVTDDPTPGYTAPPLDGVWATAPYFHNGSVPSIALVLDSAARPTTWRRLDYDSTNFDEAALGWPWEPATAWADAPASERKFIYDTSLFGYGNGGHTFGDHLDDGERRALLEYLKTL</sequence>
<keyword evidence="1 4" id="KW-0349">Heme</keyword>
<dbReference type="PROSITE" id="PS51257">
    <property type="entry name" value="PROKAR_LIPOPROTEIN"/>
    <property type="match status" value="1"/>
</dbReference>
<evidence type="ECO:0000256" key="5">
    <source>
        <dbReference type="SAM" id="MobiDB-lite"/>
    </source>
</evidence>
<gene>
    <name evidence="8" type="ORF">O0S08_26340</name>
</gene>
<dbReference type="PROSITE" id="PS51007">
    <property type="entry name" value="CYTC"/>
    <property type="match status" value="1"/>
</dbReference>
<name>A0ABY7GRZ3_9BACT</name>
<feature type="signal peptide" evidence="6">
    <location>
        <begin position="1"/>
        <end position="17"/>
    </location>
</feature>
<dbReference type="Pfam" id="PF21419">
    <property type="entry name" value="RoxA-like_Cyt-c"/>
    <property type="match status" value="1"/>
</dbReference>
<dbReference type="Gene3D" id="1.10.760.10">
    <property type="entry name" value="Cytochrome c-like domain"/>
    <property type="match status" value="1"/>
</dbReference>
<proteinExistence type="predicted"/>
<protein>
    <submittedName>
        <fullName evidence="8">C-type cytochrome</fullName>
    </submittedName>
</protein>
<feature type="chain" id="PRO_5046919631" evidence="6">
    <location>
        <begin position="18"/>
        <end position="505"/>
    </location>
</feature>
<keyword evidence="2 4" id="KW-0479">Metal-binding</keyword>
<dbReference type="InterPro" id="IPR009056">
    <property type="entry name" value="Cyt_c-like_dom"/>
</dbReference>
<dbReference type="RefSeq" id="WP_269032037.1">
    <property type="nucleotide sequence ID" value="NZ_CP114040.1"/>
</dbReference>
<feature type="region of interest" description="Disordered" evidence="5">
    <location>
        <begin position="18"/>
        <end position="67"/>
    </location>
</feature>
<dbReference type="InterPro" id="IPR036909">
    <property type="entry name" value="Cyt_c-like_dom_sf"/>
</dbReference>
<evidence type="ECO:0000256" key="2">
    <source>
        <dbReference type="ARBA" id="ARBA00022723"/>
    </source>
</evidence>
<evidence type="ECO:0000256" key="3">
    <source>
        <dbReference type="ARBA" id="ARBA00023004"/>
    </source>
</evidence>
<keyword evidence="6" id="KW-0732">Signal</keyword>
<evidence type="ECO:0000313" key="8">
    <source>
        <dbReference type="EMBL" id="WAS89727.1"/>
    </source>
</evidence>
<dbReference type="Proteomes" id="UP001164459">
    <property type="component" value="Chromosome"/>
</dbReference>
<keyword evidence="3 4" id="KW-0408">Iron</keyword>
<feature type="domain" description="Cytochrome c" evidence="7">
    <location>
        <begin position="317"/>
        <end position="505"/>
    </location>
</feature>
<dbReference type="EMBL" id="CP114040">
    <property type="protein sequence ID" value="WAS89727.1"/>
    <property type="molecule type" value="Genomic_DNA"/>
</dbReference>
<organism evidence="8 9">
    <name type="scientific">Nannocystis punicea</name>
    <dbReference type="NCBI Taxonomy" id="2995304"/>
    <lineage>
        <taxon>Bacteria</taxon>
        <taxon>Pseudomonadati</taxon>
        <taxon>Myxococcota</taxon>
        <taxon>Polyangia</taxon>
        <taxon>Nannocystales</taxon>
        <taxon>Nannocystaceae</taxon>
        <taxon>Nannocystis</taxon>
    </lineage>
</organism>
<evidence type="ECO:0000259" key="7">
    <source>
        <dbReference type="PROSITE" id="PS51007"/>
    </source>
</evidence>
<evidence type="ECO:0000256" key="4">
    <source>
        <dbReference type="PROSITE-ProRule" id="PRU00433"/>
    </source>
</evidence>
<accession>A0ABY7GRZ3</accession>
<evidence type="ECO:0000256" key="6">
    <source>
        <dbReference type="SAM" id="SignalP"/>
    </source>
</evidence>
<reference evidence="8" key="1">
    <citation type="submission" date="2022-11" db="EMBL/GenBank/DDBJ databases">
        <title>Minimal conservation of predation-associated metabolite biosynthetic gene clusters underscores biosynthetic potential of Myxococcota including descriptions for ten novel species: Archangium lansinium sp. nov., Myxococcus landrumus sp. nov., Nannocystis bai.</title>
        <authorList>
            <person name="Ahearne A."/>
            <person name="Stevens C."/>
            <person name="Dowd S."/>
        </authorList>
    </citation>
    <scope>NUCLEOTIDE SEQUENCE</scope>
    <source>
        <strain evidence="8">Fl3</strain>
    </source>
</reference>
<dbReference type="SUPFAM" id="SSF46626">
    <property type="entry name" value="Cytochrome c"/>
    <property type="match status" value="1"/>
</dbReference>
<feature type="compositionally biased region" description="Low complexity" evidence="5">
    <location>
        <begin position="18"/>
        <end position="38"/>
    </location>
</feature>
<dbReference type="PANTHER" id="PTHR30600:SF9">
    <property type="entry name" value="BLR7738 PROTEIN"/>
    <property type="match status" value="1"/>
</dbReference>
<dbReference type="PANTHER" id="PTHR30600">
    <property type="entry name" value="CYTOCHROME C PEROXIDASE-RELATED"/>
    <property type="match status" value="1"/>
</dbReference>
<keyword evidence="9" id="KW-1185">Reference proteome</keyword>
<evidence type="ECO:0000256" key="1">
    <source>
        <dbReference type="ARBA" id="ARBA00022617"/>
    </source>
</evidence>
<evidence type="ECO:0000313" key="9">
    <source>
        <dbReference type="Proteomes" id="UP001164459"/>
    </source>
</evidence>
<dbReference type="InterPro" id="IPR051395">
    <property type="entry name" value="Cytochrome_c_Peroxidase/MauG"/>
</dbReference>